<dbReference type="GO" id="GO:0003735">
    <property type="term" value="F:structural constituent of ribosome"/>
    <property type="evidence" value="ECO:0007669"/>
    <property type="project" value="InterPro"/>
</dbReference>
<dbReference type="PANTHER" id="PTHR11489">
    <property type="entry name" value="40S RIBOSOMAL PROTEIN SA"/>
    <property type="match status" value="1"/>
</dbReference>
<gene>
    <name evidence="5" type="primary">rps2</name>
    <name evidence="7" type="ORF">EF806_00965</name>
</gene>
<dbReference type="SUPFAM" id="SSF52313">
    <property type="entry name" value="Ribosomal protein S2"/>
    <property type="match status" value="1"/>
</dbReference>
<comment type="caution">
    <text evidence="7">The sequence shown here is derived from an EMBL/GenBank/DDBJ whole genome shotgun (WGS) entry which is preliminary data.</text>
</comment>
<name>A0A520KTS7_METT2</name>
<dbReference type="Pfam" id="PF00318">
    <property type="entry name" value="Ribosomal_S2"/>
    <property type="match status" value="2"/>
</dbReference>
<evidence type="ECO:0000256" key="5">
    <source>
        <dbReference type="HAMAP-Rule" id="MF_00291"/>
    </source>
</evidence>
<protein>
    <recommendedName>
        <fullName evidence="4 5">Small ribosomal subunit protein uS2</fullName>
    </recommendedName>
</protein>
<dbReference type="Gene3D" id="3.40.50.10490">
    <property type="entry name" value="Glucose-6-phosphate isomerase like protein, domain 1"/>
    <property type="match status" value="1"/>
</dbReference>
<evidence type="ECO:0000256" key="3">
    <source>
        <dbReference type="ARBA" id="ARBA00023274"/>
    </source>
</evidence>
<reference evidence="7 8" key="1">
    <citation type="journal article" date="2019" name="Nat. Microbiol.">
        <title>Wide diversity of methane and short-chain alkane metabolisms in uncultured archaea.</title>
        <authorList>
            <person name="Borrel G."/>
            <person name="Adam P.S."/>
            <person name="McKay L.J."/>
            <person name="Chen L.X."/>
            <person name="Sierra-Garcia I.N."/>
            <person name="Sieber C.M."/>
            <person name="Letourneur Q."/>
            <person name="Ghozlane A."/>
            <person name="Andersen G.L."/>
            <person name="Li W.J."/>
            <person name="Hallam S.J."/>
            <person name="Muyzer G."/>
            <person name="de Oliveira V.M."/>
            <person name="Inskeep W.P."/>
            <person name="Banfield J.F."/>
            <person name="Gribaldo S."/>
        </authorList>
    </citation>
    <scope>NUCLEOTIDE SEQUENCE [LARGE SCALE GENOMIC DNA]</scope>
    <source>
        <strain evidence="7">NM1a</strain>
    </source>
</reference>
<dbReference type="EMBL" id="RXIF01000002">
    <property type="protein sequence ID" value="RZN65494.1"/>
    <property type="molecule type" value="Genomic_DNA"/>
</dbReference>
<dbReference type="InterPro" id="IPR001865">
    <property type="entry name" value="Ribosomal_uS2"/>
</dbReference>
<sequence>MSSSNGMVEEELLVPIEEYFNSAVNIGTQQKTKQMVKYVYKVRTDGLYLIDVHYTDKKIKDAAKLLARYDPSKILAVSMRVYGQRPVAMFARATNAKAITGRFVPGTLTNFSMSDYIEPDILIVTDPFSDQNAVKEAKKIGIPIIALCDTNNDLSNIDLVIPTNNKGKSALALVYYLLSKNLLKERGIDKFDYKLSDFEYEDAVI</sequence>
<proteinExistence type="inferred from homology"/>
<evidence type="ECO:0000256" key="4">
    <source>
        <dbReference type="ARBA" id="ARBA00035256"/>
    </source>
</evidence>
<dbReference type="PRINTS" id="PR00395">
    <property type="entry name" value="RIBOSOMALS2"/>
</dbReference>
<evidence type="ECO:0000256" key="2">
    <source>
        <dbReference type="ARBA" id="ARBA00022980"/>
    </source>
</evidence>
<evidence type="ECO:0000313" key="8">
    <source>
        <dbReference type="Proteomes" id="UP000317158"/>
    </source>
</evidence>
<dbReference type="CDD" id="cd01425">
    <property type="entry name" value="RPS2"/>
    <property type="match status" value="1"/>
</dbReference>
<dbReference type="GO" id="GO:0006412">
    <property type="term" value="P:translation"/>
    <property type="evidence" value="ECO:0007669"/>
    <property type="project" value="UniProtKB-UniRule"/>
</dbReference>
<keyword evidence="3 5" id="KW-0687">Ribonucleoprotein</keyword>
<dbReference type="HAMAP" id="MF_00291_A">
    <property type="entry name" value="Ribosomal_uS2_A"/>
    <property type="match status" value="1"/>
</dbReference>
<dbReference type="InterPro" id="IPR018130">
    <property type="entry name" value="Ribosomal_uS2_CS"/>
</dbReference>
<keyword evidence="2 5" id="KW-0689">Ribosomal protein</keyword>
<comment type="similarity">
    <text evidence="1 5 6">Belongs to the universal ribosomal protein uS2 family.</text>
</comment>
<dbReference type="InterPro" id="IPR023454">
    <property type="entry name" value="Ribosomal_uS2_arc"/>
</dbReference>
<evidence type="ECO:0000256" key="6">
    <source>
        <dbReference type="RuleBase" id="RU003631"/>
    </source>
</evidence>
<evidence type="ECO:0000313" key="7">
    <source>
        <dbReference type="EMBL" id="RZN65494.1"/>
    </source>
</evidence>
<dbReference type="InterPro" id="IPR005707">
    <property type="entry name" value="Ribosomal_uS2_euk/arc"/>
</dbReference>
<dbReference type="NCBIfam" id="TIGR01012">
    <property type="entry name" value="uS2_euk_arch"/>
    <property type="match status" value="1"/>
</dbReference>
<dbReference type="InterPro" id="IPR023591">
    <property type="entry name" value="Ribosomal_uS2_flav_dom_sf"/>
</dbReference>
<dbReference type="AlphaFoldDB" id="A0A520KTS7"/>
<dbReference type="FunFam" id="3.40.50.10490:FF:000030">
    <property type="entry name" value="30S ribosomal protein S2"/>
    <property type="match status" value="1"/>
</dbReference>
<evidence type="ECO:0000256" key="1">
    <source>
        <dbReference type="ARBA" id="ARBA00006242"/>
    </source>
</evidence>
<dbReference type="Proteomes" id="UP000317158">
    <property type="component" value="Unassembled WGS sequence"/>
</dbReference>
<accession>A0A520KTS7</accession>
<organism evidence="7 8">
    <name type="scientific">Methanoliparum thermophilum</name>
    <dbReference type="NCBI Taxonomy" id="2491083"/>
    <lineage>
        <taxon>Archaea</taxon>
        <taxon>Methanobacteriati</taxon>
        <taxon>Methanobacteriota</taxon>
        <taxon>Candidatus Methanoliparia</taxon>
        <taxon>Candidatus Methanoliparales</taxon>
        <taxon>Candidatus Methanoliparaceae</taxon>
        <taxon>Candidatus Methanoliparum</taxon>
    </lineage>
</organism>
<dbReference type="GO" id="GO:0015935">
    <property type="term" value="C:small ribosomal subunit"/>
    <property type="evidence" value="ECO:0007669"/>
    <property type="project" value="InterPro"/>
</dbReference>
<dbReference type="PROSITE" id="PS00963">
    <property type="entry name" value="RIBOSOMAL_S2_2"/>
    <property type="match status" value="1"/>
</dbReference>